<keyword evidence="3" id="KW-0547">Nucleotide-binding</keyword>
<dbReference type="GO" id="GO:0031204">
    <property type="term" value="P:post-translational protein targeting to membrane, translocation"/>
    <property type="evidence" value="ECO:0007669"/>
    <property type="project" value="EnsemblFungi"/>
</dbReference>
<proteinExistence type="predicted"/>
<keyword evidence="2 6" id="KW-0732">Signal</keyword>
<evidence type="ECO:0000256" key="5">
    <source>
        <dbReference type="ARBA" id="ARBA00023186"/>
    </source>
</evidence>
<evidence type="ECO:0000256" key="6">
    <source>
        <dbReference type="SAM" id="SignalP"/>
    </source>
</evidence>
<keyword evidence="8" id="KW-1185">Reference proteome</keyword>
<protein>
    <submittedName>
        <fullName evidence="7">Uncharacterized protein</fullName>
    </submittedName>
</protein>
<dbReference type="GO" id="GO:0034663">
    <property type="term" value="C:endoplasmic reticulum chaperone complex"/>
    <property type="evidence" value="ECO:0007669"/>
    <property type="project" value="TreeGrafter"/>
</dbReference>
<dbReference type="eggNOG" id="KOG0104">
    <property type="taxonomic scope" value="Eukaryota"/>
</dbReference>
<dbReference type="InterPro" id="IPR018181">
    <property type="entry name" value="Heat_shock_70_CS"/>
</dbReference>
<dbReference type="PRINTS" id="PR00301">
    <property type="entry name" value="HEATSHOCK70"/>
</dbReference>
<dbReference type="InParanoid" id="G8ZQE6"/>
<comment type="subcellular location">
    <subcellularLocation>
        <location evidence="1">Endoplasmic reticulum lumen</location>
    </subcellularLocation>
</comment>
<dbReference type="RefSeq" id="XP_003680051.1">
    <property type="nucleotide sequence ID" value="XM_003680003.1"/>
</dbReference>
<keyword evidence="4" id="KW-0067">ATP-binding</keyword>
<dbReference type="PANTHER" id="PTHR45639:SF3">
    <property type="entry name" value="HYPOXIA UP-REGULATED PROTEIN 1"/>
    <property type="match status" value="1"/>
</dbReference>
<evidence type="ECO:0000256" key="1">
    <source>
        <dbReference type="ARBA" id="ARBA00004319"/>
    </source>
</evidence>
<dbReference type="Gene3D" id="3.30.30.30">
    <property type="match status" value="1"/>
</dbReference>
<dbReference type="GO" id="GO:0005524">
    <property type="term" value="F:ATP binding"/>
    <property type="evidence" value="ECO:0007669"/>
    <property type="project" value="UniProtKB-KW"/>
</dbReference>
<gene>
    <name evidence="7" type="primary">TDEL0B07110</name>
    <name evidence="7" type="ORF">TDEL_0B07110</name>
</gene>
<reference evidence="7 8" key="1">
    <citation type="journal article" date="2011" name="Proc. Natl. Acad. Sci. U.S.A.">
        <title>Evolutionary erosion of yeast sex chromosomes by mating-type switching accidents.</title>
        <authorList>
            <person name="Gordon J.L."/>
            <person name="Armisen D."/>
            <person name="Proux-Wera E."/>
            <person name="Oheigeartaigh S.S."/>
            <person name="Byrne K.P."/>
            <person name="Wolfe K.H."/>
        </authorList>
    </citation>
    <scope>NUCLEOTIDE SEQUENCE [LARGE SCALE GENOMIC DNA]</scope>
    <source>
        <strain evidence="8">ATCC 10662 / CBS 1146 / NBRC 0425 / NCYC 2629 / NRRL Y-866</strain>
    </source>
</reference>
<dbReference type="FunFam" id="3.90.640.10:FF:000003">
    <property type="entry name" value="Molecular chaperone DnaK"/>
    <property type="match status" value="1"/>
</dbReference>
<dbReference type="Gene3D" id="1.20.1270.10">
    <property type="match status" value="1"/>
</dbReference>
<dbReference type="GeneID" id="11505234"/>
<dbReference type="InterPro" id="IPR013126">
    <property type="entry name" value="Hsp_70_fam"/>
</dbReference>
<evidence type="ECO:0000256" key="4">
    <source>
        <dbReference type="ARBA" id="ARBA00022840"/>
    </source>
</evidence>
<dbReference type="AlphaFoldDB" id="G8ZQE6"/>
<dbReference type="STRING" id="1076872.G8ZQE6"/>
<evidence type="ECO:0000256" key="3">
    <source>
        <dbReference type="ARBA" id="ARBA00022741"/>
    </source>
</evidence>
<evidence type="ECO:0000256" key="2">
    <source>
        <dbReference type="ARBA" id="ARBA00022729"/>
    </source>
</evidence>
<dbReference type="KEGG" id="tdl:TDEL_0B07110"/>
<accession>G8ZQE6</accession>
<keyword evidence="5" id="KW-0143">Chaperone</keyword>
<feature type="chain" id="PRO_5003519545" evidence="6">
    <location>
        <begin position="20"/>
        <end position="888"/>
    </location>
</feature>
<sequence>MRISVIYCIITLLWQQCIATVIGVDYGQQNVKAMVVSPKAPMDLVLTPESKRKDVSGLAIRRLGDGIERLYGSAVGSLATRFPKNSLLHLKPLLGKTEADETDVLLYLRSHPGVEIKNTDRGTLAISVDGEDYGIEELCALNIQEIINRAGRLLREKDSLNLDPVNKLAITVPDHFDQHQRQAVLDAGSLTIEDTCLVSDGLSVMMNFAFKQRDFTQGEKHYYIVYDMGAGSTRASLFSVLQPLNESDPLQIEYGGFGYDEYLGGSKFTLDVASIIESKFLESHKNIRTALLHSNPNAIAKIVQAAEKAKLVLSANSEASVSIESLIDEIDFKTKITRQEFEEFIQDSTADMFQPIESALDSQMWQSLITVKDIHGVILTGGSSRVPIVQQKLASILGDDKLLKSVNADEAAVNGATVRAVKLFDAFKTKPVDIIERSPTEFAVKVMDVEDVEIVFQRGSTYPTKKVVQITETRDKPKPFTVDLFENGRIIQTITLSPGSLGKSIAGDTCVGAIVYNVTFSLTQNRLFELEKAEVICVDEKSAHEEDSSTKNSKKNSRIGWLELSKKDLPLTHLSQGDKTLLRERIRMLNQQDQDRFEFEEAKNQLEGLLYEVRGLIEAEDVLENGPKVHLNKLAHIIPRYLEWLEDESDGANKIDILSKIAEINDLKAKVEIYVESSSEPLDVHQFKRMLKRADELIKELEDAKEVTHGGLASINETFNQAGYNSQQEFAKINLPHYISNPLSGWQDKLKTLKGVVKSVDELVSVGSVDKRSREDLFELKLAFDEACIEVDEKIKLFNKARDYQFRELLSWYQRAEKAKKRREEKLKKSIEEQKSANLSSSAFEEVSSSTTISSLLSSTTFPASTTVEVDASVTTTTTVETIIHDEL</sequence>
<dbReference type="GO" id="GO:0005788">
    <property type="term" value="C:endoplasmic reticulum lumen"/>
    <property type="evidence" value="ECO:0007669"/>
    <property type="project" value="UniProtKB-SubCell"/>
</dbReference>
<dbReference type="SUPFAM" id="SSF53067">
    <property type="entry name" value="Actin-like ATPase domain"/>
    <property type="match status" value="2"/>
</dbReference>
<dbReference type="FunCoup" id="G8ZQE6">
    <property type="interactions" value="250"/>
</dbReference>
<dbReference type="HOGENOM" id="CLU_005965_5_0_1"/>
<dbReference type="Proteomes" id="UP000005627">
    <property type="component" value="Chromosome 2"/>
</dbReference>
<dbReference type="GO" id="GO:0140662">
    <property type="term" value="F:ATP-dependent protein folding chaperone"/>
    <property type="evidence" value="ECO:0007669"/>
    <property type="project" value="InterPro"/>
</dbReference>
<dbReference type="GO" id="GO:0000774">
    <property type="term" value="F:adenyl-nucleotide exchange factor activity"/>
    <property type="evidence" value="ECO:0007669"/>
    <property type="project" value="EnsemblFungi"/>
</dbReference>
<evidence type="ECO:0000313" key="8">
    <source>
        <dbReference type="Proteomes" id="UP000005627"/>
    </source>
</evidence>
<dbReference type="PANTHER" id="PTHR45639">
    <property type="entry name" value="HSC70CB, ISOFORM G-RELATED"/>
    <property type="match status" value="1"/>
</dbReference>
<dbReference type="Gene3D" id="3.30.420.40">
    <property type="match status" value="2"/>
</dbReference>
<dbReference type="Pfam" id="PF00012">
    <property type="entry name" value="HSP70"/>
    <property type="match status" value="1"/>
</dbReference>
<organism evidence="7 8">
    <name type="scientific">Torulaspora delbrueckii</name>
    <name type="common">Yeast</name>
    <name type="synonym">Candida colliculosa</name>
    <dbReference type="NCBI Taxonomy" id="4950"/>
    <lineage>
        <taxon>Eukaryota</taxon>
        <taxon>Fungi</taxon>
        <taxon>Dikarya</taxon>
        <taxon>Ascomycota</taxon>
        <taxon>Saccharomycotina</taxon>
        <taxon>Saccharomycetes</taxon>
        <taxon>Saccharomycetales</taxon>
        <taxon>Saccharomycetaceae</taxon>
        <taxon>Torulaspora</taxon>
    </lineage>
</organism>
<dbReference type="PROSITE" id="PS01036">
    <property type="entry name" value="HSP70_3"/>
    <property type="match status" value="1"/>
</dbReference>
<dbReference type="GO" id="GO:0051082">
    <property type="term" value="F:unfolded protein binding"/>
    <property type="evidence" value="ECO:0007669"/>
    <property type="project" value="EnsemblFungi"/>
</dbReference>
<dbReference type="CDD" id="cd10230">
    <property type="entry name" value="ASKHA_NBD_HSP70_HYOU1"/>
    <property type="match status" value="1"/>
</dbReference>
<dbReference type="GO" id="GO:0030968">
    <property type="term" value="P:endoplasmic reticulum unfolded protein response"/>
    <property type="evidence" value="ECO:0007669"/>
    <property type="project" value="TreeGrafter"/>
</dbReference>
<name>G8ZQE6_TORDE</name>
<dbReference type="Gene3D" id="3.90.640.10">
    <property type="entry name" value="Actin, Chain A, domain 4"/>
    <property type="match status" value="1"/>
</dbReference>
<dbReference type="EMBL" id="HE616743">
    <property type="protein sequence ID" value="CCE90840.1"/>
    <property type="molecule type" value="Genomic_DNA"/>
</dbReference>
<dbReference type="InterPro" id="IPR043129">
    <property type="entry name" value="ATPase_NBD"/>
</dbReference>
<dbReference type="OrthoDB" id="10262720at2759"/>
<evidence type="ECO:0000313" key="7">
    <source>
        <dbReference type="EMBL" id="CCE90840.1"/>
    </source>
</evidence>
<feature type="signal peptide" evidence="6">
    <location>
        <begin position="1"/>
        <end position="19"/>
    </location>
</feature>
<dbReference type="InterPro" id="IPR029048">
    <property type="entry name" value="HSP70_C_sf"/>
</dbReference>